<dbReference type="GO" id="GO:0071013">
    <property type="term" value="C:catalytic step 2 spliceosome"/>
    <property type="evidence" value="ECO:0007669"/>
    <property type="project" value="TreeGrafter"/>
</dbReference>
<protein>
    <recommendedName>
        <fullName evidence="7">Ess-2 splicing factor homolog</fullName>
    </recommendedName>
</protein>
<reference evidence="5 6" key="1">
    <citation type="journal article" date="2018" name="Nat. Ecol. Evol.">
        <title>Shark genomes provide insights into elasmobranch evolution and the origin of vertebrates.</title>
        <authorList>
            <person name="Hara Y"/>
            <person name="Yamaguchi K"/>
            <person name="Onimaru K"/>
            <person name="Kadota M"/>
            <person name="Koyanagi M"/>
            <person name="Keeley SD"/>
            <person name="Tatsumi K"/>
            <person name="Tanaka K"/>
            <person name="Motone F"/>
            <person name="Kageyama Y"/>
            <person name="Nozu R"/>
            <person name="Adachi N"/>
            <person name="Nishimura O"/>
            <person name="Nakagawa R"/>
            <person name="Tanegashima C"/>
            <person name="Kiyatake I"/>
            <person name="Matsumoto R"/>
            <person name="Murakumo K"/>
            <person name="Nishida K"/>
            <person name="Terakita A"/>
            <person name="Kuratani S"/>
            <person name="Sato K"/>
            <person name="Hyodo S Kuraku.S."/>
        </authorList>
    </citation>
    <scope>NUCLEOTIDE SEQUENCE [LARGE SCALE GENOMIC DNA]</scope>
</reference>
<keyword evidence="3" id="KW-0539">Nucleus</keyword>
<organism evidence="5 6">
    <name type="scientific">Scyliorhinus torazame</name>
    <name type="common">Cloudy catshark</name>
    <name type="synonym">Catulus torazame</name>
    <dbReference type="NCBI Taxonomy" id="75743"/>
    <lineage>
        <taxon>Eukaryota</taxon>
        <taxon>Metazoa</taxon>
        <taxon>Chordata</taxon>
        <taxon>Craniata</taxon>
        <taxon>Vertebrata</taxon>
        <taxon>Chondrichthyes</taxon>
        <taxon>Elasmobranchii</taxon>
        <taxon>Galeomorphii</taxon>
        <taxon>Galeoidea</taxon>
        <taxon>Carcharhiniformes</taxon>
        <taxon>Scyliorhinidae</taxon>
        <taxon>Scyliorhinus</taxon>
    </lineage>
</organism>
<dbReference type="Proteomes" id="UP000288216">
    <property type="component" value="Unassembled WGS sequence"/>
</dbReference>
<comment type="similarity">
    <text evidence="2">Belongs to the ESS2 family.</text>
</comment>
<dbReference type="PANTHER" id="PTHR12940:SF0">
    <property type="entry name" value="SPLICING FACTOR ESS-2 HOMOLOG"/>
    <property type="match status" value="1"/>
</dbReference>
<feature type="compositionally biased region" description="Polar residues" evidence="4">
    <location>
        <begin position="51"/>
        <end position="60"/>
    </location>
</feature>
<evidence type="ECO:0000256" key="1">
    <source>
        <dbReference type="ARBA" id="ARBA00004123"/>
    </source>
</evidence>
<dbReference type="OMA" id="AWNLEEI"/>
<comment type="caution">
    <text evidence="5">The sequence shown here is derived from an EMBL/GenBank/DDBJ whole genome shotgun (WGS) entry which is preliminary data.</text>
</comment>
<keyword evidence="6" id="KW-1185">Reference proteome</keyword>
<sequence>MPAWNLEEIIQRDFFPDVERLRAQREYLEAEESGDMEKMREITIKYGSSLRKPNSGTPSAYLTPATFETPEVALGSPSSQSKAGQEGRLAADEGEKDKKKEVKELPTLDTFLGRSTSEDNASFNQIMEIAEERNKIKHAWMYEAEEESKRVQSLPLLS</sequence>
<evidence type="ECO:0000256" key="3">
    <source>
        <dbReference type="ARBA" id="ARBA00023242"/>
    </source>
</evidence>
<evidence type="ECO:0000256" key="4">
    <source>
        <dbReference type="SAM" id="MobiDB-lite"/>
    </source>
</evidence>
<dbReference type="InterPro" id="IPR019148">
    <property type="entry name" value="Nuclear_protein_DGCR14_ESS-2"/>
</dbReference>
<evidence type="ECO:0008006" key="7">
    <source>
        <dbReference type="Google" id="ProtNLM"/>
    </source>
</evidence>
<dbReference type="OrthoDB" id="19679at2759"/>
<accession>A0A401PQV3</accession>
<evidence type="ECO:0000256" key="2">
    <source>
        <dbReference type="ARBA" id="ARBA00009072"/>
    </source>
</evidence>
<dbReference type="EMBL" id="BFAA01012487">
    <property type="protein sequence ID" value="GCB75493.1"/>
    <property type="molecule type" value="Genomic_DNA"/>
</dbReference>
<evidence type="ECO:0000313" key="5">
    <source>
        <dbReference type="EMBL" id="GCB75493.1"/>
    </source>
</evidence>
<dbReference type="Pfam" id="PF09751">
    <property type="entry name" value="Es2"/>
    <property type="match status" value="1"/>
</dbReference>
<name>A0A401PQV3_SCYTO</name>
<dbReference type="STRING" id="75743.A0A401PQV3"/>
<dbReference type="PANTHER" id="PTHR12940">
    <property type="entry name" value="ES-2 PROTEIN - RELATED"/>
    <property type="match status" value="1"/>
</dbReference>
<proteinExistence type="inferred from homology"/>
<feature type="region of interest" description="Disordered" evidence="4">
    <location>
        <begin position="48"/>
        <end position="104"/>
    </location>
</feature>
<feature type="compositionally biased region" description="Basic and acidic residues" evidence="4">
    <location>
        <begin position="89"/>
        <end position="104"/>
    </location>
</feature>
<comment type="subcellular location">
    <subcellularLocation>
        <location evidence="1">Nucleus</location>
    </subcellularLocation>
</comment>
<dbReference type="AlphaFoldDB" id="A0A401PQV3"/>
<gene>
    <name evidence="5" type="ORF">scyTo_0018221</name>
</gene>
<evidence type="ECO:0000313" key="6">
    <source>
        <dbReference type="Proteomes" id="UP000288216"/>
    </source>
</evidence>